<keyword evidence="3" id="KW-1185">Reference proteome</keyword>
<sequence length="131" mass="15388">MQKGQVVDTRGRSIVAKRKLLAVDNDDDHGERDMRFHDINEEQDDVESDDIEDIDMNEDYEEQDSFKDDGDKDTEDLEKVNDLENQNDEVLVEEEREVPENEDEHEVSQQEIEAGLFDILVCFIFFVKSYI</sequence>
<name>A0A251UP05_HELAN</name>
<organism evidence="2 3">
    <name type="scientific">Helianthus annuus</name>
    <name type="common">Common sunflower</name>
    <dbReference type="NCBI Taxonomy" id="4232"/>
    <lineage>
        <taxon>Eukaryota</taxon>
        <taxon>Viridiplantae</taxon>
        <taxon>Streptophyta</taxon>
        <taxon>Embryophyta</taxon>
        <taxon>Tracheophyta</taxon>
        <taxon>Spermatophyta</taxon>
        <taxon>Magnoliopsida</taxon>
        <taxon>eudicotyledons</taxon>
        <taxon>Gunneridae</taxon>
        <taxon>Pentapetalae</taxon>
        <taxon>asterids</taxon>
        <taxon>campanulids</taxon>
        <taxon>Asterales</taxon>
        <taxon>Asteraceae</taxon>
        <taxon>Asteroideae</taxon>
        <taxon>Heliantheae alliance</taxon>
        <taxon>Heliantheae</taxon>
        <taxon>Helianthus</taxon>
    </lineage>
</organism>
<accession>A0A251UP05</accession>
<gene>
    <name evidence="2" type="ORF">HannXRQ_Chr05g0140721</name>
</gene>
<feature type="compositionally biased region" description="Acidic residues" evidence="1">
    <location>
        <begin position="41"/>
        <end position="63"/>
    </location>
</feature>
<dbReference type="AlphaFoldDB" id="A0A251UP05"/>
<dbReference type="EMBL" id="CM007894">
    <property type="protein sequence ID" value="OTG24799.1"/>
    <property type="molecule type" value="Genomic_DNA"/>
</dbReference>
<feature type="region of interest" description="Disordered" evidence="1">
    <location>
        <begin position="18"/>
        <end position="107"/>
    </location>
</feature>
<evidence type="ECO:0000313" key="3">
    <source>
        <dbReference type="Proteomes" id="UP000215914"/>
    </source>
</evidence>
<feature type="compositionally biased region" description="Basic and acidic residues" evidence="1">
    <location>
        <begin position="29"/>
        <end position="40"/>
    </location>
</feature>
<proteinExistence type="predicted"/>
<evidence type="ECO:0000256" key="1">
    <source>
        <dbReference type="SAM" id="MobiDB-lite"/>
    </source>
</evidence>
<reference evidence="3" key="1">
    <citation type="journal article" date="2017" name="Nature">
        <title>The sunflower genome provides insights into oil metabolism, flowering and Asterid evolution.</title>
        <authorList>
            <person name="Badouin H."/>
            <person name="Gouzy J."/>
            <person name="Grassa C.J."/>
            <person name="Murat F."/>
            <person name="Staton S.E."/>
            <person name="Cottret L."/>
            <person name="Lelandais-Briere C."/>
            <person name="Owens G.L."/>
            <person name="Carrere S."/>
            <person name="Mayjonade B."/>
            <person name="Legrand L."/>
            <person name="Gill N."/>
            <person name="Kane N.C."/>
            <person name="Bowers J.E."/>
            <person name="Hubner S."/>
            <person name="Bellec A."/>
            <person name="Berard A."/>
            <person name="Berges H."/>
            <person name="Blanchet N."/>
            <person name="Boniface M.C."/>
            <person name="Brunel D."/>
            <person name="Catrice O."/>
            <person name="Chaidir N."/>
            <person name="Claudel C."/>
            <person name="Donnadieu C."/>
            <person name="Faraut T."/>
            <person name="Fievet G."/>
            <person name="Helmstetter N."/>
            <person name="King M."/>
            <person name="Knapp S.J."/>
            <person name="Lai Z."/>
            <person name="Le Paslier M.C."/>
            <person name="Lippi Y."/>
            <person name="Lorenzon L."/>
            <person name="Mandel J.R."/>
            <person name="Marage G."/>
            <person name="Marchand G."/>
            <person name="Marquand E."/>
            <person name="Bret-Mestries E."/>
            <person name="Morien E."/>
            <person name="Nambeesan S."/>
            <person name="Nguyen T."/>
            <person name="Pegot-Espagnet P."/>
            <person name="Pouilly N."/>
            <person name="Raftis F."/>
            <person name="Sallet E."/>
            <person name="Schiex T."/>
            <person name="Thomas J."/>
            <person name="Vandecasteele C."/>
            <person name="Vares D."/>
            <person name="Vear F."/>
            <person name="Vautrin S."/>
            <person name="Crespi M."/>
            <person name="Mangin B."/>
            <person name="Burke J.M."/>
            <person name="Salse J."/>
            <person name="Munos S."/>
            <person name="Vincourt P."/>
            <person name="Rieseberg L.H."/>
            <person name="Langlade N.B."/>
        </authorList>
    </citation>
    <scope>NUCLEOTIDE SEQUENCE [LARGE SCALE GENOMIC DNA]</scope>
    <source>
        <strain evidence="3">cv. SF193</strain>
    </source>
</reference>
<protein>
    <submittedName>
        <fullName evidence="2">Uncharacterized protein</fullName>
    </submittedName>
</protein>
<evidence type="ECO:0000313" key="2">
    <source>
        <dbReference type="EMBL" id="OTG24799.1"/>
    </source>
</evidence>
<feature type="compositionally biased region" description="Acidic residues" evidence="1">
    <location>
        <begin position="85"/>
        <end position="105"/>
    </location>
</feature>
<dbReference type="InParanoid" id="A0A251UP05"/>
<dbReference type="Proteomes" id="UP000215914">
    <property type="component" value="Chromosome 5"/>
</dbReference>